<dbReference type="SUPFAM" id="SSF69318">
    <property type="entry name" value="Integrin alpha N-terminal domain"/>
    <property type="match status" value="2"/>
</dbReference>
<dbReference type="InterPro" id="IPR028994">
    <property type="entry name" value="Integrin_alpha_N"/>
</dbReference>
<keyword evidence="2" id="KW-0812">Transmembrane</keyword>
<evidence type="ECO:0008006" key="7">
    <source>
        <dbReference type="Google" id="ProtNLM"/>
    </source>
</evidence>
<evidence type="ECO:0000256" key="2">
    <source>
        <dbReference type="ARBA" id="ARBA00022692"/>
    </source>
</evidence>
<evidence type="ECO:0000256" key="3">
    <source>
        <dbReference type="ARBA" id="ARBA00022989"/>
    </source>
</evidence>
<reference evidence="5" key="1">
    <citation type="submission" date="2021-08" db="EMBL/GenBank/DDBJ databases">
        <authorList>
            <person name="Stevens D.C."/>
        </authorList>
    </citation>
    <scope>NUCLEOTIDE SEQUENCE</scope>
    <source>
        <strain evidence="5">DSM 53165</strain>
    </source>
</reference>
<keyword evidence="4" id="KW-0472">Membrane</keyword>
<dbReference type="PANTHER" id="PTHR21419">
    <property type="match status" value="1"/>
</dbReference>
<evidence type="ECO:0000313" key="5">
    <source>
        <dbReference type="EMBL" id="MBZ5714870.1"/>
    </source>
</evidence>
<dbReference type="InterPro" id="IPR013783">
    <property type="entry name" value="Ig-like_fold"/>
</dbReference>
<name>A0ABS7U2W1_9BACT</name>
<gene>
    <name evidence="5" type="ORF">K7C98_37030</name>
</gene>
<proteinExistence type="predicted"/>
<evidence type="ECO:0000256" key="4">
    <source>
        <dbReference type="ARBA" id="ARBA00023136"/>
    </source>
</evidence>
<dbReference type="EMBL" id="JAIRAU010000052">
    <property type="protein sequence ID" value="MBZ5714870.1"/>
    <property type="molecule type" value="Genomic_DNA"/>
</dbReference>
<dbReference type="Gene3D" id="2.130.10.130">
    <property type="entry name" value="Integrin alpha, N-terminal"/>
    <property type="match status" value="2"/>
</dbReference>
<dbReference type="Gene3D" id="2.60.40.10">
    <property type="entry name" value="Immunoglobulins"/>
    <property type="match status" value="1"/>
</dbReference>
<dbReference type="Proteomes" id="UP001139031">
    <property type="component" value="Unassembled WGS sequence"/>
</dbReference>
<accession>A0ABS7U2W1</accession>
<organism evidence="5 6">
    <name type="scientific">Nannocystis pusilla</name>
    <dbReference type="NCBI Taxonomy" id="889268"/>
    <lineage>
        <taxon>Bacteria</taxon>
        <taxon>Pseudomonadati</taxon>
        <taxon>Myxococcota</taxon>
        <taxon>Polyangia</taxon>
        <taxon>Nannocystales</taxon>
        <taxon>Nannocystaceae</taxon>
        <taxon>Nannocystis</taxon>
    </lineage>
</organism>
<dbReference type="PANTHER" id="PTHR21419:SF30">
    <property type="entry name" value="IG-LIKE DOMAIN-CONTAINING PROTEIN"/>
    <property type="match status" value="1"/>
</dbReference>
<comment type="subcellular location">
    <subcellularLocation>
        <location evidence="1">Membrane</location>
        <topology evidence="1">Single-pass membrane protein</topology>
    </subcellularLocation>
</comment>
<sequence>MTLLCGLPAGCCEAGEECMSGACVPACPGGVRCGADDSMCCGEGEVCLDDACQLPLGACQDASECEAGQFCDPSLGQCLPLPGQLGCETGPLEVALEWEWTTDEVAHTPMIADVDDDGVPDVVISAKTGGWGTGALVLLDGATGAEKWRIAHDPVNMQFGSLVRSTLALGDVSGDGVPDIIYAGGTEVNSSLAPVHAVDGQGQLLWTSHLANDEIVKVRIDNASVTVANLDDDPEAEVALGAMIIDHDGLVVWNPNNNGVQVGTPLNNNTPIYFGGLATVADLDGDDKPELVTGREAWKIEWVAGDPPTVTLSEFWANDMNPVMAHNNDGWPSVADLDGDGKPEVVLTAWPTIRVINGQTGQLWCGVDPTDAACVMNPALRTQPIPIKGGNLGGPATIADFDGDGRPEAAVTGGSAFAVYDFNRPDEQVVKPNADPMPAAGAMYARWTAPVQDNSSAATGASAFDFQGDGVAEIIQQDECFARVFDGATGAVLLELMNSSGTIHEYPLVADVDGDGASELVMVANLAEPQNVTDCTVTTPGFQPRKGVFVYRAQGNNWQPARDLWTQHTYHGTDADAAGNPPLVEQANWTVPGLNNFRQTTTAGPFHPADLTLSLAADVAQCPAEFVLVATIHNEGSLGAPAGIDVRFYEGLNDSGALLGTVPTTEAIVPGGSTQVTLAVPAPPADMPGNFFAVIDPGPDGGVIQECLENNNDALLTQAACAE</sequence>
<evidence type="ECO:0000313" key="6">
    <source>
        <dbReference type="Proteomes" id="UP001139031"/>
    </source>
</evidence>
<keyword evidence="3" id="KW-1133">Transmembrane helix</keyword>
<comment type="caution">
    <text evidence="5">The sequence shown here is derived from an EMBL/GenBank/DDBJ whole genome shotgun (WGS) entry which is preliminary data.</text>
</comment>
<keyword evidence="6" id="KW-1185">Reference proteome</keyword>
<dbReference type="InterPro" id="IPR045232">
    <property type="entry name" value="FAM234"/>
</dbReference>
<evidence type="ECO:0000256" key="1">
    <source>
        <dbReference type="ARBA" id="ARBA00004167"/>
    </source>
</evidence>
<protein>
    <recommendedName>
        <fullName evidence="7">CARDB domain-containing protein</fullName>
    </recommendedName>
</protein>
<dbReference type="RefSeq" id="WP_224196602.1">
    <property type="nucleotide sequence ID" value="NZ_JAIRAU010000052.1"/>
</dbReference>